<keyword evidence="4" id="KW-0479">Metal-binding</keyword>
<comment type="cofactor">
    <cofactor evidence="1">
        <name>Mn(2+)</name>
        <dbReference type="ChEBI" id="CHEBI:29035"/>
    </cofactor>
</comment>
<dbReference type="EMBL" id="JABZTM010000110">
    <property type="protein sequence ID" value="MBF1447515.1"/>
    <property type="molecule type" value="Genomic_DNA"/>
</dbReference>
<dbReference type="Gene3D" id="3.60.10.10">
    <property type="entry name" value="Endonuclease/exonuclease/phosphatase"/>
    <property type="match status" value="1"/>
</dbReference>
<evidence type="ECO:0000313" key="12">
    <source>
        <dbReference type="Proteomes" id="UP000787419"/>
    </source>
</evidence>
<proteinExistence type="predicted"/>
<feature type="transmembrane region" description="Helical" evidence="9">
    <location>
        <begin position="9"/>
        <end position="28"/>
    </location>
</feature>
<evidence type="ECO:0000259" key="10">
    <source>
        <dbReference type="Pfam" id="PF03372"/>
    </source>
</evidence>
<sequence length="396" mass="45346">MLYKIKGTVLKLVSVANIIAIVLLFLIGNVDKLQPADHPWLANFGLGFPIVLVLNLLFIVVWVILCPKRVWLPLLGLLICYVPIRKYIPFNIKKEIPVRSIKVLSYNVYMFSLWDFDPQAHNPIVDYIVKSNADIVCLQETDAYGKQRDYIYKVLAKAYPYHDFVSMPAPGHQHMMLLSHYPILKKERIMYKSAGNISFAYVINYNNQEVLVVNNHFESNHFSEADKQGYKDIVRSPFEGGNTKTESKRILDKLGEAAIIRAPQADAVAAYVERYLRKKIPVILCGDFNDNPISYTHKTIARQLTDAYIASGNGPGISYHRSGMYVRIDNIFCSSEFEAYGAKVDDNISTSDHYPIYVWLKYRPKYLCCRLADARKHFLLVFLGSNKLLRRASCED</sequence>
<keyword evidence="3" id="KW-0540">Nuclease</keyword>
<organism evidence="11 12">
    <name type="scientific">Prevotella nigrescens</name>
    <dbReference type="NCBI Taxonomy" id="28133"/>
    <lineage>
        <taxon>Bacteria</taxon>
        <taxon>Pseudomonadati</taxon>
        <taxon>Bacteroidota</taxon>
        <taxon>Bacteroidia</taxon>
        <taxon>Bacteroidales</taxon>
        <taxon>Prevotellaceae</taxon>
        <taxon>Prevotella</taxon>
    </lineage>
</organism>
<evidence type="ECO:0000313" key="11">
    <source>
        <dbReference type="EMBL" id="MBF1447515.1"/>
    </source>
</evidence>
<evidence type="ECO:0000256" key="7">
    <source>
        <dbReference type="ARBA" id="ARBA00022842"/>
    </source>
</evidence>
<evidence type="ECO:0000256" key="1">
    <source>
        <dbReference type="ARBA" id="ARBA00001936"/>
    </source>
</evidence>
<dbReference type="CDD" id="cd09084">
    <property type="entry name" value="EEP-2"/>
    <property type="match status" value="1"/>
</dbReference>
<reference evidence="11" key="1">
    <citation type="submission" date="2020-04" db="EMBL/GenBank/DDBJ databases">
        <title>Deep metagenomics examines the oral microbiome during advanced dental caries in children, revealing novel taxa and co-occurrences with host molecules.</title>
        <authorList>
            <person name="Baker J.L."/>
            <person name="Morton J.T."/>
            <person name="Dinis M."/>
            <person name="Alvarez R."/>
            <person name="Tran N.C."/>
            <person name="Knight R."/>
            <person name="Edlund A."/>
        </authorList>
    </citation>
    <scope>NUCLEOTIDE SEQUENCE</scope>
    <source>
        <strain evidence="11">JCVI_32_bin.50</strain>
    </source>
</reference>
<dbReference type="RefSeq" id="WP_278490955.1">
    <property type="nucleotide sequence ID" value="NZ_JABZTM010000110.1"/>
</dbReference>
<evidence type="ECO:0000256" key="3">
    <source>
        <dbReference type="ARBA" id="ARBA00022722"/>
    </source>
</evidence>
<dbReference type="PANTHER" id="PTHR15822:SF4">
    <property type="entry name" value="TYROSYL-DNA PHOSPHODIESTERASE 2"/>
    <property type="match status" value="1"/>
</dbReference>
<dbReference type="PANTHER" id="PTHR15822">
    <property type="entry name" value="TRAF AND TNF RECEPTOR-ASSOCIATED PROTEIN"/>
    <property type="match status" value="1"/>
</dbReference>
<evidence type="ECO:0000256" key="2">
    <source>
        <dbReference type="ARBA" id="ARBA00001946"/>
    </source>
</evidence>
<dbReference type="GO" id="GO:0046872">
    <property type="term" value="F:metal ion binding"/>
    <property type="evidence" value="ECO:0007669"/>
    <property type="project" value="UniProtKB-KW"/>
</dbReference>
<gene>
    <name evidence="11" type="ORF">HXN55_09060</name>
</gene>
<dbReference type="SUPFAM" id="SSF56219">
    <property type="entry name" value="DNase I-like"/>
    <property type="match status" value="1"/>
</dbReference>
<dbReference type="GO" id="GO:0004519">
    <property type="term" value="F:endonuclease activity"/>
    <property type="evidence" value="ECO:0007669"/>
    <property type="project" value="UniProtKB-KW"/>
</dbReference>
<accession>A0A9D6AAX5</accession>
<keyword evidence="6" id="KW-0378">Hydrolase</keyword>
<dbReference type="InterPro" id="IPR036691">
    <property type="entry name" value="Endo/exonu/phosph_ase_sf"/>
</dbReference>
<evidence type="ECO:0000256" key="4">
    <source>
        <dbReference type="ARBA" id="ARBA00022723"/>
    </source>
</evidence>
<dbReference type="Proteomes" id="UP000787419">
    <property type="component" value="Unassembled WGS sequence"/>
</dbReference>
<feature type="domain" description="Endonuclease/exonuclease/phosphatase" evidence="10">
    <location>
        <begin position="104"/>
        <end position="353"/>
    </location>
</feature>
<dbReference type="AlphaFoldDB" id="A0A9D6AAX5"/>
<dbReference type="GO" id="GO:0016787">
    <property type="term" value="F:hydrolase activity"/>
    <property type="evidence" value="ECO:0007669"/>
    <property type="project" value="UniProtKB-KW"/>
</dbReference>
<keyword evidence="5" id="KW-0227">DNA damage</keyword>
<name>A0A9D6AAX5_9BACT</name>
<evidence type="ECO:0000256" key="6">
    <source>
        <dbReference type="ARBA" id="ARBA00022801"/>
    </source>
</evidence>
<dbReference type="Pfam" id="PF03372">
    <property type="entry name" value="Exo_endo_phos"/>
    <property type="match status" value="1"/>
</dbReference>
<keyword evidence="8" id="KW-0234">DNA repair</keyword>
<evidence type="ECO:0000256" key="8">
    <source>
        <dbReference type="ARBA" id="ARBA00023204"/>
    </source>
</evidence>
<keyword evidence="7" id="KW-0460">Magnesium</keyword>
<comment type="cofactor">
    <cofactor evidence="2">
        <name>Mg(2+)</name>
        <dbReference type="ChEBI" id="CHEBI:18420"/>
    </cofactor>
</comment>
<evidence type="ECO:0000256" key="5">
    <source>
        <dbReference type="ARBA" id="ARBA00022763"/>
    </source>
</evidence>
<keyword evidence="9" id="KW-0812">Transmembrane</keyword>
<dbReference type="InterPro" id="IPR005135">
    <property type="entry name" value="Endo/exonuclease/phosphatase"/>
</dbReference>
<feature type="transmembrane region" description="Helical" evidence="9">
    <location>
        <begin position="70"/>
        <end position="88"/>
    </location>
</feature>
<keyword evidence="11" id="KW-0255">Endonuclease</keyword>
<evidence type="ECO:0000256" key="9">
    <source>
        <dbReference type="SAM" id="Phobius"/>
    </source>
</evidence>
<dbReference type="InterPro" id="IPR051547">
    <property type="entry name" value="TDP2-like"/>
</dbReference>
<feature type="transmembrane region" description="Helical" evidence="9">
    <location>
        <begin position="40"/>
        <end position="63"/>
    </location>
</feature>
<comment type="caution">
    <text evidence="11">The sequence shown here is derived from an EMBL/GenBank/DDBJ whole genome shotgun (WGS) entry which is preliminary data.</text>
</comment>
<dbReference type="GO" id="GO:0006281">
    <property type="term" value="P:DNA repair"/>
    <property type="evidence" value="ECO:0007669"/>
    <property type="project" value="UniProtKB-KW"/>
</dbReference>
<keyword evidence="9" id="KW-0472">Membrane</keyword>
<protein>
    <submittedName>
        <fullName evidence="11">Endonuclease/exonuclease/phosphatase family protein</fullName>
    </submittedName>
</protein>
<keyword evidence="9" id="KW-1133">Transmembrane helix</keyword>